<protein>
    <submittedName>
        <fullName evidence="2">PPUP8646</fullName>
    </submittedName>
</protein>
<gene>
    <name evidence="2" type="primary">PPUP8646</name>
</gene>
<feature type="compositionally biased region" description="Basic and acidic residues" evidence="1">
    <location>
        <begin position="127"/>
        <end position="137"/>
    </location>
</feature>
<feature type="compositionally biased region" description="Polar residues" evidence="1">
    <location>
        <begin position="156"/>
        <end position="166"/>
    </location>
</feature>
<organism evidence="2">
    <name type="scientific">Poeciliopsis prolifica</name>
    <name type="common">blackstripe livebearer</name>
    <dbReference type="NCBI Taxonomy" id="188132"/>
    <lineage>
        <taxon>Eukaryota</taxon>
        <taxon>Metazoa</taxon>
        <taxon>Chordata</taxon>
        <taxon>Craniata</taxon>
        <taxon>Vertebrata</taxon>
        <taxon>Euteleostomi</taxon>
        <taxon>Actinopterygii</taxon>
        <taxon>Neopterygii</taxon>
        <taxon>Teleostei</taxon>
        <taxon>Neoteleostei</taxon>
        <taxon>Acanthomorphata</taxon>
        <taxon>Ovalentaria</taxon>
        <taxon>Atherinomorphae</taxon>
        <taxon>Cyprinodontiformes</taxon>
        <taxon>Poeciliidae</taxon>
        <taxon>Poeciliinae</taxon>
        <taxon>Poeciliopsis</taxon>
    </lineage>
</organism>
<accession>A0A0S7EM40</accession>
<name>A0A0S7EM40_9TELE</name>
<proteinExistence type="predicted"/>
<feature type="compositionally biased region" description="Polar residues" evidence="1">
    <location>
        <begin position="82"/>
        <end position="94"/>
    </location>
</feature>
<feature type="region of interest" description="Disordered" evidence="1">
    <location>
        <begin position="15"/>
        <end position="166"/>
    </location>
</feature>
<reference evidence="2" key="1">
    <citation type="submission" date="2014-12" db="EMBL/GenBank/DDBJ databases">
        <title>Parallel Evolution in Life History Adaptation Evident in the Tissue-Specific Poeciliopsis prolifica transcriptome.</title>
        <authorList>
            <person name="Jue N.K."/>
            <person name="Foley R.J."/>
            <person name="Obergfell C."/>
            <person name="Reznick D.N."/>
            <person name="O'Neill R.J."/>
            <person name="O'Neill M.J."/>
        </authorList>
    </citation>
    <scope>NUCLEOTIDE SEQUENCE</scope>
</reference>
<feature type="non-terminal residue" evidence="2">
    <location>
        <position position="166"/>
    </location>
</feature>
<evidence type="ECO:0000313" key="2">
    <source>
        <dbReference type="EMBL" id="JAO05637.1"/>
    </source>
</evidence>
<dbReference type="EMBL" id="GBYX01476040">
    <property type="protein sequence ID" value="JAO05637.1"/>
    <property type="molecule type" value="Transcribed_RNA"/>
</dbReference>
<feature type="non-terminal residue" evidence="2">
    <location>
        <position position="1"/>
    </location>
</feature>
<feature type="compositionally biased region" description="Basic and acidic residues" evidence="1">
    <location>
        <begin position="70"/>
        <end position="81"/>
    </location>
</feature>
<dbReference type="AlphaFoldDB" id="A0A0S7EM40"/>
<sequence>EVKDLPVKHVKLFRKSLSQTIPPSEKNFPESHRGRTFSSSSTTSGPSAMTESADVLEKPAEEEGVSVKPPKKDTETTKRNTMDQILTTTKQNDTIGDFEAVKRLDPTFPPRSPATRRFKPQPGETRSPSKETEKKEILSSSLGSHRPQMIEVKSIAKNSQKPAVPP</sequence>
<evidence type="ECO:0000256" key="1">
    <source>
        <dbReference type="SAM" id="MobiDB-lite"/>
    </source>
</evidence>